<dbReference type="InterPro" id="IPR018060">
    <property type="entry name" value="HTH_AraC"/>
</dbReference>
<organism evidence="5 6">
    <name type="scientific">Paenibacillus nasutitermitis</name>
    <dbReference type="NCBI Taxonomy" id="1652958"/>
    <lineage>
        <taxon>Bacteria</taxon>
        <taxon>Bacillati</taxon>
        <taxon>Bacillota</taxon>
        <taxon>Bacilli</taxon>
        <taxon>Bacillales</taxon>
        <taxon>Paenibacillaceae</taxon>
        <taxon>Paenibacillus</taxon>
    </lineage>
</organism>
<name>A0A916Z2D6_9BACL</name>
<dbReference type="PANTHER" id="PTHR43280:SF2">
    <property type="entry name" value="HTH-TYPE TRANSCRIPTIONAL REGULATOR EXSA"/>
    <property type="match status" value="1"/>
</dbReference>
<reference evidence="5" key="2">
    <citation type="submission" date="2020-09" db="EMBL/GenBank/DDBJ databases">
        <authorList>
            <person name="Sun Q."/>
            <person name="Zhou Y."/>
        </authorList>
    </citation>
    <scope>NUCLEOTIDE SEQUENCE</scope>
    <source>
        <strain evidence="5">CGMCC 1.15178</strain>
    </source>
</reference>
<dbReference type="PROSITE" id="PS01124">
    <property type="entry name" value="HTH_ARAC_FAMILY_2"/>
    <property type="match status" value="1"/>
</dbReference>
<evidence type="ECO:0000313" key="6">
    <source>
        <dbReference type="Proteomes" id="UP000612456"/>
    </source>
</evidence>
<evidence type="ECO:0000256" key="3">
    <source>
        <dbReference type="ARBA" id="ARBA00023163"/>
    </source>
</evidence>
<dbReference type="SMART" id="SM00342">
    <property type="entry name" value="HTH_ARAC"/>
    <property type="match status" value="1"/>
</dbReference>
<keyword evidence="2" id="KW-0238">DNA-binding</keyword>
<dbReference type="GO" id="GO:0003700">
    <property type="term" value="F:DNA-binding transcription factor activity"/>
    <property type="evidence" value="ECO:0007669"/>
    <property type="project" value="InterPro"/>
</dbReference>
<dbReference type="GO" id="GO:0043565">
    <property type="term" value="F:sequence-specific DNA binding"/>
    <property type="evidence" value="ECO:0007669"/>
    <property type="project" value="InterPro"/>
</dbReference>
<gene>
    <name evidence="5" type="ORF">GCM10010911_33300</name>
</gene>
<dbReference type="Pfam" id="PF12833">
    <property type="entry name" value="HTH_18"/>
    <property type="match status" value="1"/>
</dbReference>
<dbReference type="InterPro" id="IPR009057">
    <property type="entry name" value="Homeodomain-like_sf"/>
</dbReference>
<dbReference type="PANTHER" id="PTHR43280">
    <property type="entry name" value="ARAC-FAMILY TRANSCRIPTIONAL REGULATOR"/>
    <property type="match status" value="1"/>
</dbReference>
<keyword evidence="6" id="KW-1185">Reference proteome</keyword>
<dbReference type="EMBL" id="BMHP01000002">
    <property type="protein sequence ID" value="GGD72771.1"/>
    <property type="molecule type" value="Genomic_DNA"/>
</dbReference>
<dbReference type="SUPFAM" id="SSF46689">
    <property type="entry name" value="Homeodomain-like"/>
    <property type="match status" value="2"/>
</dbReference>
<protein>
    <recommendedName>
        <fullName evidence="4">HTH araC/xylS-type domain-containing protein</fullName>
    </recommendedName>
</protein>
<evidence type="ECO:0000256" key="2">
    <source>
        <dbReference type="ARBA" id="ARBA00023125"/>
    </source>
</evidence>
<dbReference type="Gene3D" id="1.10.10.60">
    <property type="entry name" value="Homeodomain-like"/>
    <property type="match status" value="2"/>
</dbReference>
<evidence type="ECO:0000256" key="1">
    <source>
        <dbReference type="ARBA" id="ARBA00023015"/>
    </source>
</evidence>
<keyword evidence="1" id="KW-0805">Transcription regulation</keyword>
<comment type="caution">
    <text evidence="5">The sequence shown here is derived from an EMBL/GenBank/DDBJ whole genome shotgun (WGS) entry which is preliminary data.</text>
</comment>
<reference evidence="5" key="1">
    <citation type="journal article" date="2014" name="Int. J. Syst. Evol. Microbiol.">
        <title>Complete genome sequence of Corynebacterium casei LMG S-19264T (=DSM 44701T), isolated from a smear-ripened cheese.</title>
        <authorList>
            <consortium name="US DOE Joint Genome Institute (JGI-PGF)"/>
            <person name="Walter F."/>
            <person name="Albersmeier A."/>
            <person name="Kalinowski J."/>
            <person name="Ruckert C."/>
        </authorList>
    </citation>
    <scope>NUCLEOTIDE SEQUENCE</scope>
    <source>
        <strain evidence="5">CGMCC 1.15178</strain>
    </source>
</reference>
<dbReference type="Proteomes" id="UP000612456">
    <property type="component" value="Unassembled WGS sequence"/>
</dbReference>
<feature type="domain" description="HTH araC/xylS-type" evidence="4">
    <location>
        <begin position="1"/>
        <end position="96"/>
    </location>
</feature>
<dbReference type="AlphaFoldDB" id="A0A916Z2D6"/>
<sequence length="101" mass="11790">MQYISYNYHRSLRITDISTYIGLDRTYFSKLFSQIMGVSPQTYLLCFRIEKSLPLLKETDLSLSEICRIVGIGDPFYYSRAFKKKNGSSAKRIQEEARDLT</sequence>
<evidence type="ECO:0000313" key="5">
    <source>
        <dbReference type="EMBL" id="GGD72771.1"/>
    </source>
</evidence>
<dbReference type="RefSeq" id="WP_188993041.1">
    <property type="nucleotide sequence ID" value="NZ_BMHP01000002.1"/>
</dbReference>
<dbReference type="InterPro" id="IPR018062">
    <property type="entry name" value="HTH_AraC-typ_CS"/>
</dbReference>
<accession>A0A916Z2D6</accession>
<dbReference type="PROSITE" id="PS00041">
    <property type="entry name" value="HTH_ARAC_FAMILY_1"/>
    <property type="match status" value="1"/>
</dbReference>
<keyword evidence="3" id="KW-0804">Transcription</keyword>
<proteinExistence type="predicted"/>
<evidence type="ECO:0000259" key="4">
    <source>
        <dbReference type="PROSITE" id="PS01124"/>
    </source>
</evidence>